<feature type="transmembrane region" description="Helical" evidence="1">
    <location>
        <begin position="190"/>
        <end position="214"/>
    </location>
</feature>
<dbReference type="AlphaFoldDB" id="A0A146AL55"/>
<feature type="transmembrane region" description="Helical" evidence="1">
    <location>
        <begin position="401"/>
        <end position="421"/>
    </location>
</feature>
<dbReference type="RefSeq" id="WP_082887003.1">
    <property type="nucleotide sequence ID" value="NZ_FKBS01000002.1"/>
</dbReference>
<evidence type="ECO:0000313" key="2">
    <source>
        <dbReference type="EMBL" id="CZZ88984.1"/>
    </source>
</evidence>
<feature type="transmembrane region" description="Helical" evidence="1">
    <location>
        <begin position="441"/>
        <end position="459"/>
    </location>
</feature>
<feature type="transmembrane region" description="Helical" evidence="1">
    <location>
        <begin position="142"/>
        <end position="169"/>
    </location>
</feature>
<dbReference type="Proteomes" id="UP000077037">
    <property type="component" value="Unassembled WGS sequence"/>
</dbReference>
<feature type="transmembrane region" description="Helical" evidence="1">
    <location>
        <begin position="579"/>
        <end position="600"/>
    </location>
</feature>
<reference evidence="2 3" key="1">
    <citation type="submission" date="2016-03" db="EMBL/GenBank/DDBJ databases">
        <authorList>
            <consortium name="Pathogen Informatics"/>
        </authorList>
    </citation>
    <scope>NUCLEOTIDE SEQUENCE [LARGE SCALE GENOMIC DNA]</scope>
    <source>
        <strain evidence="2 3">NCTC13364</strain>
    </source>
</reference>
<organism evidence="2 3">
    <name type="scientific">Bordetella ansorpii</name>
    <dbReference type="NCBI Taxonomy" id="288768"/>
    <lineage>
        <taxon>Bacteria</taxon>
        <taxon>Pseudomonadati</taxon>
        <taxon>Pseudomonadota</taxon>
        <taxon>Betaproteobacteria</taxon>
        <taxon>Burkholderiales</taxon>
        <taxon>Alcaligenaceae</taxon>
        <taxon>Bordetella</taxon>
    </lineage>
</organism>
<dbReference type="Pfam" id="PF03929">
    <property type="entry name" value="PepSY_TM"/>
    <property type="match status" value="1"/>
</dbReference>
<proteinExistence type="predicted"/>
<dbReference type="PANTHER" id="PTHR34219:SF4">
    <property type="entry name" value="PEPSY DOMAIN-CONTAINING PROTEIN"/>
    <property type="match status" value="1"/>
</dbReference>
<evidence type="ECO:0000313" key="3">
    <source>
        <dbReference type="Proteomes" id="UP000077037"/>
    </source>
</evidence>
<evidence type="ECO:0000256" key="1">
    <source>
        <dbReference type="SAM" id="Phobius"/>
    </source>
</evidence>
<protein>
    <submittedName>
        <fullName evidence="2">Membrane protein</fullName>
    </submittedName>
</protein>
<dbReference type="OrthoDB" id="9776609at2"/>
<sequence>MKPGLRQRMSWLHTWCGLVCAWLLCLIFLAGTISVFRAPITRWMTAEPALPPVSAVLGQEAVIAAAARFLQQQDGNARFWRIELPGESGQAMKLVWRSADGSTHEAAMDPRNGAVLPHPWGRKTEGGRHFMTLHYTLYAGNFGFWLVGWLTVGMLVALLSGIVVHKRIFKDFFTFRPGRGQRAWLDGHNASAVLTLPFQLMIAYTGLAIFYTSYMPGPLRAMYGENGHQQWQAELARQAAEPGTATVLPARPALDGRQPARWQAGILMNAAQQALDSEARMVMVERPGQATERISVYMRPDAEASVRQLLSSAGRATFQGATGEFIALQRPDAHASPDVVHEVMDRLHLAAYGGWTIRWLYFVCGLAGTLMMATGAVLFTLKRRNKSDSEFGAYTPMFYRLAESLNVAAIAGACLACIAYFHANRLIPAALSGREEWEIKAFFAVWAVSLLHALVRPVQRAWVEQFACTAVLCLGLPVVNVLTTGQHGLNYALAGNWQAACVESVVLVMGGVFAVLTWRLRDGAWAQPKPGRISATARGYRWQVLGRGACAIVGGYVFAMLAAMALAQGMAALGLASRSIVVVYVTLLSFLVYALAAMWVFAARWAWAGLLAAVVVSGVFSWQLAAP</sequence>
<feature type="transmembrane region" description="Helical" evidence="1">
    <location>
        <begin position="466"/>
        <end position="485"/>
    </location>
</feature>
<keyword evidence="1" id="KW-0472">Membrane</keyword>
<feature type="transmembrane region" description="Helical" evidence="1">
    <location>
        <begin position="544"/>
        <end position="567"/>
    </location>
</feature>
<dbReference type="PANTHER" id="PTHR34219">
    <property type="entry name" value="IRON-REGULATED INNER MEMBRANE PROTEIN-RELATED"/>
    <property type="match status" value="1"/>
</dbReference>
<feature type="transmembrane region" description="Helical" evidence="1">
    <location>
        <begin position="359"/>
        <end position="381"/>
    </location>
</feature>
<feature type="transmembrane region" description="Helical" evidence="1">
    <location>
        <begin position="607"/>
        <end position="625"/>
    </location>
</feature>
<name>A0A146AL55_9BORD</name>
<feature type="transmembrane region" description="Helical" evidence="1">
    <location>
        <begin position="497"/>
        <end position="518"/>
    </location>
</feature>
<dbReference type="InterPro" id="IPR005625">
    <property type="entry name" value="PepSY-ass_TM"/>
</dbReference>
<dbReference type="EMBL" id="FKBS01000002">
    <property type="protein sequence ID" value="CZZ88984.1"/>
    <property type="molecule type" value="Genomic_DNA"/>
</dbReference>
<accession>A0A146AL55</accession>
<keyword evidence="1" id="KW-1133">Transmembrane helix</keyword>
<keyword evidence="1" id="KW-0812">Transmembrane</keyword>
<gene>
    <name evidence="2" type="ORF">SAMEA1982600_00059</name>
</gene>